<dbReference type="OrthoDB" id="6373291at2759"/>
<proteinExistence type="predicted"/>
<evidence type="ECO:0000259" key="2">
    <source>
        <dbReference type="PROSITE" id="PS51029"/>
    </source>
</evidence>
<sequence>MGPTKVAKKNSPKKFKSPPKKSPRKKIKKSSRIWSEEEREQLIAAVKNYPCLYYTTSKTYKDITVKTNAKVEISKLFESCSAENVTFQWGTFVDKFRRTRKQYNNEDPTGTSAEDSMSQYPHWDLYQSMLFLEKHIKQRTRFTNVPSATVRNLEALLEKISNDDTLNTNNDNLYVLSANHGVITLESVSNSNSMSQEDSMDSFAGSVHSLMMKDNRNDSPINNNSTDSTIQREGEDIIRGEKTMNESVKPKSSTPSTSSSDVLPSFPESRTKRQRRLAESQSEKTMTALWSRN</sequence>
<dbReference type="Proteomes" id="UP000000305">
    <property type="component" value="Unassembled WGS sequence"/>
</dbReference>
<evidence type="ECO:0000313" key="3">
    <source>
        <dbReference type="EMBL" id="EFX69961.1"/>
    </source>
</evidence>
<dbReference type="KEGG" id="dpx:DAPPUDRAFT_328603"/>
<accession>E9HE69</accession>
<dbReference type="AlphaFoldDB" id="E9HE69"/>
<organism evidence="3 4">
    <name type="scientific">Daphnia pulex</name>
    <name type="common">Water flea</name>
    <dbReference type="NCBI Taxonomy" id="6669"/>
    <lineage>
        <taxon>Eukaryota</taxon>
        <taxon>Metazoa</taxon>
        <taxon>Ecdysozoa</taxon>
        <taxon>Arthropoda</taxon>
        <taxon>Crustacea</taxon>
        <taxon>Branchiopoda</taxon>
        <taxon>Diplostraca</taxon>
        <taxon>Cladocera</taxon>
        <taxon>Anomopoda</taxon>
        <taxon>Daphniidae</taxon>
        <taxon>Daphnia</taxon>
    </lineage>
</organism>
<dbReference type="PROSITE" id="PS51029">
    <property type="entry name" value="MADF"/>
    <property type="match status" value="1"/>
</dbReference>
<feature type="compositionally biased region" description="Low complexity" evidence="1">
    <location>
        <begin position="250"/>
        <end position="265"/>
    </location>
</feature>
<dbReference type="GO" id="GO:0006357">
    <property type="term" value="P:regulation of transcription by RNA polymerase II"/>
    <property type="evidence" value="ECO:0000318"/>
    <property type="project" value="GO_Central"/>
</dbReference>
<feature type="compositionally biased region" description="Polar residues" evidence="1">
    <location>
        <begin position="218"/>
        <end position="229"/>
    </location>
</feature>
<gene>
    <name evidence="3" type="ORF">DAPPUDRAFT_328603</name>
</gene>
<dbReference type="SMART" id="SM00595">
    <property type="entry name" value="MADF"/>
    <property type="match status" value="1"/>
</dbReference>
<dbReference type="PANTHER" id="PTHR12243">
    <property type="entry name" value="MADF DOMAIN TRANSCRIPTION FACTOR"/>
    <property type="match status" value="1"/>
</dbReference>
<dbReference type="Pfam" id="PF10545">
    <property type="entry name" value="MADF_DNA_bdg"/>
    <property type="match status" value="1"/>
</dbReference>
<feature type="compositionally biased region" description="Basic residues" evidence="1">
    <location>
        <begin position="1"/>
        <end position="31"/>
    </location>
</feature>
<name>E9HE69_DAPPU</name>
<evidence type="ECO:0000313" key="4">
    <source>
        <dbReference type="Proteomes" id="UP000000305"/>
    </source>
</evidence>
<reference evidence="3 4" key="1">
    <citation type="journal article" date="2011" name="Science">
        <title>The ecoresponsive genome of Daphnia pulex.</title>
        <authorList>
            <person name="Colbourne J.K."/>
            <person name="Pfrender M.E."/>
            <person name="Gilbert D."/>
            <person name="Thomas W.K."/>
            <person name="Tucker A."/>
            <person name="Oakley T.H."/>
            <person name="Tokishita S."/>
            <person name="Aerts A."/>
            <person name="Arnold G.J."/>
            <person name="Basu M.K."/>
            <person name="Bauer D.J."/>
            <person name="Caceres C.E."/>
            <person name="Carmel L."/>
            <person name="Casola C."/>
            <person name="Choi J.H."/>
            <person name="Detter J.C."/>
            <person name="Dong Q."/>
            <person name="Dusheyko S."/>
            <person name="Eads B.D."/>
            <person name="Frohlich T."/>
            <person name="Geiler-Samerotte K.A."/>
            <person name="Gerlach D."/>
            <person name="Hatcher P."/>
            <person name="Jogdeo S."/>
            <person name="Krijgsveld J."/>
            <person name="Kriventseva E.V."/>
            <person name="Kultz D."/>
            <person name="Laforsch C."/>
            <person name="Lindquist E."/>
            <person name="Lopez J."/>
            <person name="Manak J.R."/>
            <person name="Muller J."/>
            <person name="Pangilinan J."/>
            <person name="Patwardhan R.P."/>
            <person name="Pitluck S."/>
            <person name="Pritham E.J."/>
            <person name="Rechtsteiner A."/>
            <person name="Rho M."/>
            <person name="Rogozin I.B."/>
            <person name="Sakarya O."/>
            <person name="Salamov A."/>
            <person name="Schaack S."/>
            <person name="Shapiro H."/>
            <person name="Shiga Y."/>
            <person name="Skalitzky C."/>
            <person name="Smith Z."/>
            <person name="Souvorov A."/>
            <person name="Sung W."/>
            <person name="Tang Z."/>
            <person name="Tsuchiya D."/>
            <person name="Tu H."/>
            <person name="Vos H."/>
            <person name="Wang M."/>
            <person name="Wolf Y.I."/>
            <person name="Yamagata H."/>
            <person name="Yamada T."/>
            <person name="Ye Y."/>
            <person name="Shaw J.R."/>
            <person name="Andrews J."/>
            <person name="Crease T.J."/>
            <person name="Tang H."/>
            <person name="Lucas S.M."/>
            <person name="Robertson H.M."/>
            <person name="Bork P."/>
            <person name="Koonin E.V."/>
            <person name="Zdobnov E.M."/>
            <person name="Grigoriev I.V."/>
            <person name="Lynch M."/>
            <person name="Boore J.L."/>
        </authorList>
    </citation>
    <scope>NUCLEOTIDE SEQUENCE [LARGE SCALE GENOMIC DNA]</scope>
</reference>
<feature type="region of interest" description="Disordered" evidence="1">
    <location>
        <begin position="1"/>
        <end position="33"/>
    </location>
</feature>
<keyword evidence="4" id="KW-1185">Reference proteome</keyword>
<feature type="compositionally biased region" description="Basic and acidic residues" evidence="1">
    <location>
        <begin position="230"/>
        <end position="244"/>
    </location>
</feature>
<feature type="compositionally biased region" description="Polar residues" evidence="1">
    <location>
        <begin position="283"/>
        <end position="293"/>
    </location>
</feature>
<dbReference type="GO" id="GO:0005667">
    <property type="term" value="C:transcription regulator complex"/>
    <property type="evidence" value="ECO:0000318"/>
    <property type="project" value="GO_Central"/>
</dbReference>
<evidence type="ECO:0000256" key="1">
    <source>
        <dbReference type="SAM" id="MobiDB-lite"/>
    </source>
</evidence>
<dbReference type="EMBL" id="GL732627">
    <property type="protein sequence ID" value="EFX69961.1"/>
    <property type="molecule type" value="Genomic_DNA"/>
</dbReference>
<dbReference type="InterPro" id="IPR006578">
    <property type="entry name" value="MADF-dom"/>
</dbReference>
<dbReference type="InterPro" id="IPR039353">
    <property type="entry name" value="TF_Adf1"/>
</dbReference>
<feature type="domain" description="MADF" evidence="2">
    <location>
        <begin position="41"/>
        <end position="137"/>
    </location>
</feature>
<protein>
    <recommendedName>
        <fullName evidence="2">MADF domain-containing protein</fullName>
    </recommendedName>
</protein>
<dbReference type="HOGENOM" id="CLU_950789_0_0_1"/>
<feature type="region of interest" description="Disordered" evidence="1">
    <location>
        <begin position="212"/>
        <end position="293"/>
    </location>
</feature>
<dbReference type="PANTHER" id="PTHR12243:SF60">
    <property type="entry name" value="SI:CH211-15D5.12-RELATED"/>
    <property type="match status" value="1"/>
</dbReference>
<dbReference type="GO" id="GO:0005634">
    <property type="term" value="C:nucleus"/>
    <property type="evidence" value="ECO:0000318"/>
    <property type="project" value="GO_Central"/>
</dbReference>
<dbReference type="InParanoid" id="E9HE69"/>